<dbReference type="EMBL" id="JAFCMP010000067">
    <property type="protein sequence ID" value="KAG5188649.1"/>
    <property type="molecule type" value="Genomic_DNA"/>
</dbReference>
<evidence type="ECO:0000256" key="6">
    <source>
        <dbReference type="PROSITE-ProRule" id="PRU10141"/>
    </source>
</evidence>
<comment type="similarity">
    <text evidence="7">Belongs to the protein kinase superfamily.</text>
</comment>
<evidence type="ECO:0000256" key="1">
    <source>
        <dbReference type="ARBA" id="ARBA00022527"/>
    </source>
</evidence>
<dbReference type="AlphaFoldDB" id="A0A836CKD7"/>
<reference evidence="10" key="1">
    <citation type="submission" date="2021-02" db="EMBL/GenBank/DDBJ databases">
        <title>First Annotated Genome of the Yellow-green Alga Tribonema minus.</title>
        <authorList>
            <person name="Mahan K.M."/>
        </authorList>
    </citation>
    <scope>NUCLEOTIDE SEQUENCE</scope>
    <source>
        <strain evidence="10">UTEX B ZZ1240</strain>
    </source>
</reference>
<proteinExistence type="inferred from homology"/>
<dbReference type="InterPro" id="IPR011009">
    <property type="entry name" value="Kinase-like_dom_sf"/>
</dbReference>
<dbReference type="InterPro" id="IPR000719">
    <property type="entry name" value="Prot_kinase_dom"/>
</dbReference>
<sequence length="363" mass="40763">MTKGIQTTYNTITDRLRREATLAAADREARPGGKYNHGYDDKNFDYIAALPEEFGGRYVLLEAIGTGSFSKVYRARDLHNDGALVALKVVKSKAEFMAQAQAEVELLQRLLRHDPHGRHHCTRLLDSFWHRGHQCLVFELLHGSLYELLDGHNFEGFNLSAVRKFAWHVLTALAFLARPEVDVIHADIKPENIMLVHPDYSVVQVIDFGSSCLGTQHMYTYIQSRFYRSPEIVLGINYTHAIDMWSLGCMLVELHSGEPLFPAANSFDHVCRMVGVLGMPPPDVIAGAPHRAKFFEPADDAAAPPPPPRLRRQRGAATAARGGDDPGHDRAMYELFADFVARMLDYRAECRITPAQALNHPFM</sequence>
<name>A0A836CKD7_9STRA</name>
<organism evidence="10 11">
    <name type="scientific">Tribonema minus</name>
    <dbReference type="NCBI Taxonomy" id="303371"/>
    <lineage>
        <taxon>Eukaryota</taxon>
        <taxon>Sar</taxon>
        <taxon>Stramenopiles</taxon>
        <taxon>Ochrophyta</taxon>
        <taxon>PX clade</taxon>
        <taxon>Xanthophyceae</taxon>
        <taxon>Tribonematales</taxon>
        <taxon>Tribonemataceae</taxon>
        <taxon>Tribonema</taxon>
    </lineage>
</organism>
<dbReference type="GO" id="GO:0004674">
    <property type="term" value="F:protein serine/threonine kinase activity"/>
    <property type="evidence" value="ECO:0007669"/>
    <property type="project" value="UniProtKB-KW"/>
</dbReference>
<dbReference type="PROSITE" id="PS00107">
    <property type="entry name" value="PROTEIN_KINASE_ATP"/>
    <property type="match status" value="1"/>
</dbReference>
<dbReference type="Proteomes" id="UP000664859">
    <property type="component" value="Unassembled WGS sequence"/>
</dbReference>
<evidence type="ECO:0000256" key="7">
    <source>
        <dbReference type="RuleBase" id="RU000304"/>
    </source>
</evidence>
<evidence type="ECO:0000256" key="2">
    <source>
        <dbReference type="ARBA" id="ARBA00022679"/>
    </source>
</evidence>
<feature type="domain" description="Protein kinase" evidence="9">
    <location>
        <begin position="58"/>
        <end position="363"/>
    </location>
</feature>
<evidence type="ECO:0000256" key="4">
    <source>
        <dbReference type="ARBA" id="ARBA00022777"/>
    </source>
</evidence>
<dbReference type="PROSITE" id="PS00108">
    <property type="entry name" value="PROTEIN_KINASE_ST"/>
    <property type="match status" value="1"/>
</dbReference>
<feature type="binding site" evidence="6">
    <location>
        <position position="88"/>
    </location>
    <ligand>
        <name>ATP</name>
        <dbReference type="ChEBI" id="CHEBI:30616"/>
    </ligand>
</feature>
<dbReference type="OrthoDB" id="9332038at2759"/>
<protein>
    <submittedName>
        <fullName evidence="10">Kinase-like domain-containing protein</fullName>
    </submittedName>
</protein>
<dbReference type="Gene3D" id="3.30.200.20">
    <property type="entry name" value="Phosphorylase Kinase, domain 1"/>
    <property type="match status" value="1"/>
</dbReference>
<keyword evidence="4 10" id="KW-0418">Kinase</keyword>
<evidence type="ECO:0000256" key="5">
    <source>
        <dbReference type="ARBA" id="ARBA00022840"/>
    </source>
</evidence>
<gene>
    <name evidence="10" type="ORF">JKP88DRAFT_206577</name>
</gene>
<evidence type="ECO:0000313" key="11">
    <source>
        <dbReference type="Proteomes" id="UP000664859"/>
    </source>
</evidence>
<accession>A0A836CKD7</accession>
<dbReference type="InterPro" id="IPR050494">
    <property type="entry name" value="Ser_Thr_dual-spec_kinase"/>
</dbReference>
<keyword evidence="1 7" id="KW-0723">Serine/threonine-protein kinase</keyword>
<evidence type="ECO:0000313" key="10">
    <source>
        <dbReference type="EMBL" id="KAG5188649.1"/>
    </source>
</evidence>
<keyword evidence="5 6" id="KW-0067">ATP-binding</keyword>
<feature type="region of interest" description="Disordered" evidence="8">
    <location>
        <begin position="297"/>
        <end position="326"/>
    </location>
</feature>
<dbReference type="Pfam" id="PF00069">
    <property type="entry name" value="Pkinase"/>
    <property type="match status" value="1"/>
</dbReference>
<evidence type="ECO:0000256" key="3">
    <source>
        <dbReference type="ARBA" id="ARBA00022741"/>
    </source>
</evidence>
<evidence type="ECO:0000259" key="9">
    <source>
        <dbReference type="PROSITE" id="PS50011"/>
    </source>
</evidence>
<dbReference type="GO" id="GO:0005524">
    <property type="term" value="F:ATP binding"/>
    <property type="evidence" value="ECO:0007669"/>
    <property type="project" value="UniProtKB-UniRule"/>
</dbReference>
<dbReference type="InterPro" id="IPR017441">
    <property type="entry name" value="Protein_kinase_ATP_BS"/>
</dbReference>
<feature type="non-terminal residue" evidence="10">
    <location>
        <position position="363"/>
    </location>
</feature>
<dbReference type="PANTHER" id="PTHR24058:SF28">
    <property type="entry name" value="SERINE_THREONINE-PROTEIN KINASE MINIBRAIN"/>
    <property type="match status" value="1"/>
</dbReference>
<dbReference type="PROSITE" id="PS50011">
    <property type="entry name" value="PROTEIN_KINASE_DOM"/>
    <property type="match status" value="1"/>
</dbReference>
<dbReference type="PANTHER" id="PTHR24058">
    <property type="entry name" value="DUAL SPECIFICITY PROTEIN KINASE"/>
    <property type="match status" value="1"/>
</dbReference>
<dbReference type="SMART" id="SM00220">
    <property type="entry name" value="S_TKc"/>
    <property type="match status" value="1"/>
</dbReference>
<keyword evidence="3 6" id="KW-0547">Nucleotide-binding</keyword>
<dbReference type="Gene3D" id="1.10.510.10">
    <property type="entry name" value="Transferase(Phosphotransferase) domain 1"/>
    <property type="match status" value="1"/>
</dbReference>
<dbReference type="SUPFAM" id="SSF56112">
    <property type="entry name" value="Protein kinase-like (PK-like)"/>
    <property type="match status" value="1"/>
</dbReference>
<keyword evidence="2" id="KW-0808">Transferase</keyword>
<evidence type="ECO:0000256" key="8">
    <source>
        <dbReference type="SAM" id="MobiDB-lite"/>
    </source>
</evidence>
<keyword evidence="11" id="KW-1185">Reference proteome</keyword>
<comment type="caution">
    <text evidence="10">The sequence shown here is derived from an EMBL/GenBank/DDBJ whole genome shotgun (WGS) entry which is preliminary data.</text>
</comment>
<dbReference type="InterPro" id="IPR008271">
    <property type="entry name" value="Ser/Thr_kinase_AS"/>
</dbReference>